<dbReference type="SUPFAM" id="SSF53822">
    <property type="entry name" value="Periplasmic binding protein-like I"/>
    <property type="match status" value="1"/>
</dbReference>
<dbReference type="CDD" id="cd01392">
    <property type="entry name" value="HTH_LacI"/>
    <property type="match status" value="1"/>
</dbReference>
<dbReference type="GO" id="GO:0003677">
    <property type="term" value="F:DNA binding"/>
    <property type="evidence" value="ECO:0007669"/>
    <property type="project" value="UniProtKB-KW"/>
</dbReference>
<dbReference type="InterPro" id="IPR046335">
    <property type="entry name" value="LacI/GalR-like_sensor"/>
</dbReference>
<keyword evidence="3" id="KW-0804">Transcription</keyword>
<keyword evidence="1" id="KW-0805">Transcription regulation</keyword>
<dbReference type="CDD" id="cd01575">
    <property type="entry name" value="PBP1_GntR"/>
    <property type="match status" value="1"/>
</dbReference>
<dbReference type="PANTHER" id="PTHR30146">
    <property type="entry name" value="LACI-RELATED TRANSCRIPTIONAL REPRESSOR"/>
    <property type="match status" value="1"/>
</dbReference>
<evidence type="ECO:0000313" key="5">
    <source>
        <dbReference type="EMBL" id="MDH4764351.1"/>
    </source>
</evidence>
<dbReference type="PANTHER" id="PTHR30146:SF33">
    <property type="entry name" value="TRANSCRIPTIONAL REGULATOR"/>
    <property type="match status" value="1"/>
</dbReference>
<evidence type="ECO:0000313" key="6">
    <source>
        <dbReference type="Proteomes" id="UP001157461"/>
    </source>
</evidence>
<dbReference type="InterPro" id="IPR000843">
    <property type="entry name" value="HTH_LacI"/>
</dbReference>
<dbReference type="Gene3D" id="1.10.260.40">
    <property type="entry name" value="lambda repressor-like DNA-binding domains"/>
    <property type="match status" value="1"/>
</dbReference>
<evidence type="ECO:0000256" key="2">
    <source>
        <dbReference type="ARBA" id="ARBA00023125"/>
    </source>
</evidence>
<dbReference type="SMART" id="SM00354">
    <property type="entry name" value="HTH_LACI"/>
    <property type="match status" value="1"/>
</dbReference>
<proteinExistence type="predicted"/>
<evidence type="ECO:0000259" key="4">
    <source>
        <dbReference type="PROSITE" id="PS50932"/>
    </source>
</evidence>
<dbReference type="EMBL" id="JAPDIQ010000006">
    <property type="protein sequence ID" value="MDH4764351.1"/>
    <property type="molecule type" value="Genomic_DNA"/>
</dbReference>
<evidence type="ECO:0000256" key="1">
    <source>
        <dbReference type="ARBA" id="ARBA00023015"/>
    </source>
</evidence>
<dbReference type="PROSITE" id="PS50932">
    <property type="entry name" value="HTH_LACI_2"/>
    <property type="match status" value="1"/>
</dbReference>
<comment type="caution">
    <text evidence="5">The sequence shown here is derived from an EMBL/GenBank/DDBJ whole genome shotgun (WGS) entry which is preliminary data.</text>
</comment>
<keyword evidence="6" id="KW-1185">Reference proteome</keyword>
<dbReference type="Pfam" id="PF00356">
    <property type="entry name" value="LacI"/>
    <property type="match status" value="1"/>
</dbReference>
<name>A0ABT6IJ33_9PSED</name>
<dbReference type="Pfam" id="PF13377">
    <property type="entry name" value="Peripla_BP_3"/>
    <property type="match status" value="1"/>
</dbReference>
<evidence type="ECO:0000256" key="3">
    <source>
        <dbReference type="ARBA" id="ARBA00023163"/>
    </source>
</evidence>
<dbReference type="RefSeq" id="WP_280309583.1">
    <property type="nucleotide sequence ID" value="NZ_JAPDIQ010000006.1"/>
</dbReference>
<dbReference type="Proteomes" id="UP001157461">
    <property type="component" value="Unassembled WGS sequence"/>
</dbReference>
<dbReference type="Gene3D" id="3.40.50.2300">
    <property type="match status" value="2"/>
</dbReference>
<protein>
    <submittedName>
        <fullName evidence="5">LacI family DNA-binding transcriptional regulator</fullName>
    </submittedName>
</protein>
<keyword evidence="2 5" id="KW-0238">DNA-binding</keyword>
<feature type="domain" description="HTH lacI-type" evidence="4">
    <location>
        <begin position="11"/>
        <end position="65"/>
    </location>
</feature>
<dbReference type="InterPro" id="IPR028082">
    <property type="entry name" value="Peripla_BP_I"/>
</dbReference>
<reference evidence="5 6" key="1">
    <citation type="submission" date="2022-10" db="EMBL/GenBank/DDBJ databases">
        <title>A novel Pseudomonas species, isolated from Passiflora incarnata leaves.</title>
        <authorList>
            <person name="Cueva-Yesquen L.G."/>
            <person name="Fantinatti-Garboggini F."/>
        </authorList>
    </citation>
    <scope>NUCLEOTIDE SEQUENCE [LARGE SCALE GENOMIC DNA]</scope>
    <source>
        <strain evidence="5 6">CBMAI 2609</strain>
    </source>
</reference>
<sequence>MARKRRGAGRVTLAEVAASAGVSTMTVSRFFNSPDKVSPAQRERIAQVVAETGYVPNQAAGGLASAHNRIVGMVVPNISGPIFAPTIQAFSDTLGEHGYQVLLASSYFSAEQEERAVRAFLGWAPAALVVTSHFHTEATERMLEQAALPVLETWDYRPERQPIQIGFSHYEVGVLAAEAVHARGYARPAFVLNSATGDLSALERCQGFTEILAQKGVDVLVHTPAPDLAPFEAGEQAMQQLHAGATPVDLIFFANDNLAAGGLLAAQHAGIRVPEQCAVLGFGDYPFARMLMPRLTTIRPPASAIGENAARWILAVADGQVPEAPLERLTCEVIVRDSL</sequence>
<accession>A0ABT6IJ33</accession>
<organism evidence="5 6">
    <name type="scientific">Pseudomonas flavocrustae</name>
    <dbReference type="NCBI Taxonomy" id="2991719"/>
    <lineage>
        <taxon>Bacteria</taxon>
        <taxon>Pseudomonadati</taxon>
        <taxon>Pseudomonadota</taxon>
        <taxon>Gammaproteobacteria</taxon>
        <taxon>Pseudomonadales</taxon>
        <taxon>Pseudomonadaceae</taxon>
        <taxon>Pseudomonas</taxon>
    </lineage>
</organism>
<gene>
    <name evidence="5" type="ORF">OMP44_15800</name>
</gene>
<dbReference type="InterPro" id="IPR010982">
    <property type="entry name" value="Lambda_DNA-bd_dom_sf"/>
</dbReference>
<dbReference type="SUPFAM" id="SSF47413">
    <property type="entry name" value="lambda repressor-like DNA-binding domains"/>
    <property type="match status" value="1"/>
</dbReference>